<dbReference type="Ensembl" id="ENSLOCT00000015778.1">
    <property type="protein sequence ID" value="ENSLOCP00000015748.1"/>
    <property type="gene ID" value="ENSLOCG00000012799.1"/>
</dbReference>
<protein>
    <submittedName>
        <fullName evidence="11">Neurotensin receptor type 1-like</fullName>
    </submittedName>
</protein>
<evidence type="ECO:0000256" key="3">
    <source>
        <dbReference type="ARBA" id="ARBA00022989"/>
    </source>
</evidence>
<evidence type="ECO:0000256" key="8">
    <source>
        <dbReference type="RuleBase" id="RU000688"/>
    </source>
</evidence>
<keyword evidence="12" id="KW-1185">Reference proteome</keyword>
<feature type="transmembrane region" description="Helical" evidence="9">
    <location>
        <begin position="290"/>
        <end position="315"/>
    </location>
</feature>
<comment type="similarity">
    <text evidence="8">Belongs to the G-protein coupled receptor 1 family.</text>
</comment>
<name>W5N539_LEPOC</name>
<evidence type="ECO:0000313" key="11">
    <source>
        <dbReference type="Ensembl" id="ENSLOCP00000015748.1"/>
    </source>
</evidence>
<dbReference type="GO" id="GO:0004930">
    <property type="term" value="F:G protein-coupled receptor activity"/>
    <property type="evidence" value="ECO:0000318"/>
    <property type="project" value="GO_Central"/>
</dbReference>
<reference evidence="12" key="1">
    <citation type="submission" date="2011-12" db="EMBL/GenBank/DDBJ databases">
        <title>The Draft Genome of Lepisosteus oculatus.</title>
        <authorList>
            <consortium name="The Broad Institute Genome Assembly &amp; Analysis Group"/>
            <consortium name="Computational R&amp;D Group"/>
            <consortium name="and Sequencing Platform"/>
            <person name="Di Palma F."/>
            <person name="Alfoldi J."/>
            <person name="Johnson J."/>
            <person name="Berlin A."/>
            <person name="Gnerre S."/>
            <person name="Jaffe D."/>
            <person name="MacCallum I."/>
            <person name="Young S."/>
            <person name="Walker B.J."/>
            <person name="Lander E.S."/>
            <person name="Lindblad-Toh K."/>
        </authorList>
    </citation>
    <scope>NUCLEOTIDE SEQUENCE [LARGE SCALE GENOMIC DNA]</scope>
</reference>
<dbReference type="GeneTree" id="ENSGT01120000271823"/>
<dbReference type="STRING" id="7918.ENSLOCP00000015748"/>
<feature type="transmembrane region" description="Helical" evidence="9">
    <location>
        <begin position="225"/>
        <end position="249"/>
    </location>
</feature>
<dbReference type="InterPro" id="IPR000276">
    <property type="entry name" value="GPCR_Rhodpsn"/>
</dbReference>
<evidence type="ECO:0000256" key="4">
    <source>
        <dbReference type="ARBA" id="ARBA00023040"/>
    </source>
</evidence>
<sequence>MHFLLDYNRSLQSDEVASSNFSRSREPHLHIGVTQREPYHIAIPMTAFYSLLFVFGVLANGVSVLTLLTNPRMAGSAIRFYLLSLALSDLLQLLTIPITLYRYYWEYYPWRLGNSLCKVYFMIRQIYCATTSWTILAFTAERYMAICHPMWSFSSLQRSRLPGFLAAAWFLALTSSVPFALVYGQASACILDYTLTSPEGAFLLSTVCELTESEPFPIYKAALQMRVILCFLVPLIAIFTLYILILCHLRRNSHQREAMGLTRTVVVAHSPSASRLSGKLPCYEKRALQLMGAVVVAFFVCNFPDLASSLMHMYIKIWSSAVHTLYTVLKTYLSLPLWYINSALDPILFCISSATFRGACRKTLGPLLP</sequence>
<dbReference type="OMA" id="DPLLFCI"/>
<dbReference type="Proteomes" id="UP000018468">
    <property type="component" value="Linkage group LG5"/>
</dbReference>
<dbReference type="PROSITE" id="PS50262">
    <property type="entry name" value="G_PROTEIN_RECEP_F1_2"/>
    <property type="match status" value="1"/>
</dbReference>
<keyword evidence="7 8" id="KW-0807">Transducer</keyword>
<evidence type="ECO:0000256" key="2">
    <source>
        <dbReference type="ARBA" id="ARBA00022692"/>
    </source>
</evidence>
<dbReference type="eggNOG" id="KOG3656">
    <property type="taxonomic scope" value="Eukaryota"/>
</dbReference>
<keyword evidence="5 9" id="KW-0472">Membrane</keyword>
<keyword evidence="6 8" id="KW-0675">Receptor</keyword>
<feature type="transmembrane region" description="Helical" evidence="9">
    <location>
        <begin position="47"/>
        <end position="68"/>
    </location>
</feature>
<evidence type="ECO:0000256" key="6">
    <source>
        <dbReference type="ARBA" id="ARBA00023170"/>
    </source>
</evidence>
<feature type="domain" description="G-protein coupled receptors family 1 profile" evidence="10">
    <location>
        <begin position="59"/>
        <end position="349"/>
    </location>
</feature>
<reference evidence="11" key="2">
    <citation type="submission" date="2025-08" db="UniProtKB">
        <authorList>
            <consortium name="Ensembl"/>
        </authorList>
    </citation>
    <scope>IDENTIFICATION</scope>
</reference>
<dbReference type="InterPro" id="IPR017452">
    <property type="entry name" value="GPCR_Rhodpsn_7TM"/>
</dbReference>
<keyword evidence="2 8" id="KW-0812">Transmembrane</keyword>
<feature type="transmembrane region" description="Helical" evidence="9">
    <location>
        <begin position="161"/>
        <end position="183"/>
    </location>
</feature>
<dbReference type="PANTHER" id="PTHR24243">
    <property type="entry name" value="G-PROTEIN COUPLED RECEPTOR"/>
    <property type="match status" value="1"/>
</dbReference>
<dbReference type="Gene3D" id="1.20.1070.10">
    <property type="entry name" value="Rhodopsin 7-helix transmembrane proteins"/>
    <property type="match status" value="1"/>
</dbReference>
<organism evidence="11 12">
    <name type="scientific">Lepisosteus oculatus</name>
    <name type="common">Spotted gar</name>
    <dbReference type="NCBI Taxonomy" id="7918"/>
    <lineage>
        <taxon>Eukaryota</taxon>
        <taxon>Metazoa</taxon>
        <taxon>Chordata</taxon>
        <taxon>Craniata</taxon>
        <taxon>Vertebrata</taxon>
        <taxon>Euteleostomi</taxon>
        <taxon>Actinopterygii</taxon>
        <taxon>Neopterygii</taxon>
        <taxon>Holostei</taxon>
        <taxon>Semionotiformes</taxon>
        <taxon>Lepisosteidae</taxon>
        <taxon>Lepisosteus</taxon>
    </lineage>
</organism>
<dbReference type="Pfam" id="PF00001">
    <property type="entry name" value="7tm_1"/>
    <property type="match status" value="1"/>
</dbReference>
<feature type="transmembrane region" description="Helical" evidence="9">
    <location>
        <begin position="80"/>
        <end position="101"/>
    </location>
</feature>
<dbReference type="PRINTS" id="PR00237">
    <property type="entry name" value="GPCRRHODOPSN"/>
</dbReference>
<comment type="subcellular location">
    <subcellularLocation>
        <location evidence="1">Membrane</location>
        <topology evidence="1">Multi-pass membrane protein</topology>
    </subcellularLocation>
</comment>
<dbReference type="EMBL" id="AHAT01023176">
    <property type="status" value="NOT_ANNOTATED_CDS"/>
    <property type="molecule type" value="Genomic_DNA"/>
</dbReference>
<proteinExistence type="inferred from homology"/>
<evidence type="ECO:0000256" key="5">
    <source>
        <dbReference type="ARBA" id="ARBA00023136"/>
    </source>
</evidence>
<dbReference type="PROSITE" id="PS00237">
    <property type="entry name" value="G_PROTEIN_RECEP_F1_1"/>
    <property type="match status" value="1"/>
</dbReference>
<evidence type="ECO:0000256" key="7">
    <source>
        <dbReference type="ARBA" id="ARBA00023224"/>
    </source>
</evidence>
<dbReference type="SUPFAM" id="SSF81321">
    <property type="entry name" value="Family A G protein-coupled receptor-like"/>
    <property type="match status" value="1"/>
</dbReference>
<dbReference type="Bgee" id="ENSLOCG00000012799">
    <property type="expression patterns" value="Expressed in brain"/>
</dbReference>
<accession>W5N539</accession>
<dbReference type="InParanoid" id="W5N539"/>
<evidence type="ECO:0000256" key="9">
    <source>
        <dbReference type="SAM" id="Phobius"/>
    </source>
</evidence>
<feature type="transmembrane region" description="Helical" evidence="9">
    <location>
        <begin position="335"/>
        <end position="356"/>
    </location>
</feature>
<evidence type="ECO:0000313" key="12">
    <source>
        <dbReference type="Proteomes" id="UP000018468"/>
    </source>
</evidence>
<dbReference type="GO" id="GO:0005886">
    <property type="term" value="C:plasma membrane"/>
    <property type="evidence" value="ECO:0000318"/>
    <property type="project" value="GO_Central"/>
</dbReference>
<feature type="transmembrane region" description="Helical" evidence="9">
    <location>
        <begin position="121"/>
        <end position="140"/>
    </location>
</feature>
<evidence type="ECO:0000259" key="10">
    <source>
        <dbReference type="PROSITE" id="PS50262"/>
    </source>
</evidence>
<keyword evidence="4 8" id="KW-0297">G-protein coupled receptor</keyword>
<reference evidence="11" key="3">
    <citation type="submission" date="2025-09" db="UniProtKB">
        <authorList>
            <consortium name="Ensembl"/>
        </authorList>
    </citation>
    <scope>IDENTIFICATION</scope>
</reference>
<dbReference type="GO" id="GO:0007186">
    <property type="term" value="P:G protein-coupled receptor signaling pathway"/>
    <property type="evidence" value="ECO:0000318"/>
    <property type="project" value="GO_Central"/>
</dbReference>
<evidence type="ECO:0000256" key="1">
    <source>
        <dbReference type="ARBA" id="ARBA00004141"/>
    </source>
</evidence>
<keyword evidence="3 9" id="KW-1133">Transmembrane helix</keyword>
<dbReference type="HOGENOM" id="CLU_009579_6_5_1"/>
<dbReference type="AlphaFoldDB" id="W5N539"/>
<dbReference type="PANTHER" id="PTHR24243:SF207">
    <property type="entry name" value="PYROKININ-1 RECEPTOR-LIKE"/>
    <property type="match status" value="1"/>
</dbReference>